<reference evidence="2 3" key="1">
    <citation type="submission" date="2019-02" db="EMBL/GenBank/DDBJ databases">
        <title>Investigation of anaerobic lignin degradation for improved lignocellulosic biofuels.</title>
        <authorList>
            <person name="Deangelis K."/>
        </authorList>
    </citation>
    <scope>NUCLEOTIDE SEQUENCE [LARGE SCALE GENOMIC DNA]</scope>
    <source>
        <strain evidence="2 3">159R</strain>
    </source>
</reference>
<dbReference type="OrthoDB" id="7062339at2"/>
<evidence type="ECO:0000256" key="1">
    <source>
        <dbReference type="SAM" id="Phobius"/>
    </source>
</evidence>
<dbReference type="RefSeq" id="WP_132923913.1">
    <property type="nucleotide sequence ID" value="NZ_CP075169.1"/>
</dbReference>
<dbReference type="PANTHER" id="PTHR38775">
    <property type="entry name" value="INNER MEMBRANE PROTEIN-RELATED"/>
    <property type="match status" value="1"/>
</dbReference>
<dbReference type="EMBL" id="SJOI01000001">
    <property type="protein sequence ID" value="TCL05181.1"/>
    <property type="molecule type" value="Genomic_DNA"/>
</dbReference>
<keyword evidence="1" id="KW-0472">Membrane</keyword>
<evidence type="ECO:0000313" key="2">
    <source>
        <dbReference type="EMBL" id="TCL05181.1"/>
    </source>
</evidence>
<sequence length="88" mass="10716">MWINLGRLMMVLVWCFLILNVIQPFPRPLKYFFDVALIFMVLMHVLQLLLLKISLTKNEPKFTILFQIRMFLFGIFEMLAWQKKLRRP</sequence>
<dbReference type="NCBIfam" id="NF008158">
    <property type="entry name" value="PRK10910.1"/>
    <property type="match status" value="1"/>
</dbReference>
<dbReference type="Pfam" id="PF06611">
    <property type="entry name" value="DUF1145"/>
    <property type="match status" value="1"/>
</dbReference>
<gene>
    <name evidence="2" type="ORF">EZJ58_3352</name>
</gene>
<accession>A0A4R1NH90</accession>
<keyword evidence="1" id="KW-1133">Transmembrane helix</keyword>
<dbReference type="AlphaFoldDB" id="A0A4R1NH90"/>
<proteinExistence type="predicted"/>
<feature type="transmembrane region" description="Helical" evidence="1">
    <location>
        <begin position="7"/>
        <end position="25"/>
    </location>
</feature>
<keyword evidence="3" id="KW-1185">Reference proteome</keyword>
<protein>
    <submittedName>
        <fullName evidence="2">Putative membrane protein</fullName>
    </submittedName>
</protein>
<dbReference type="Proteomes" id="UP000294555">
    <property type="component" value="Unassembled WGS sequence"/>
</dbReference>
<dbReference type="InterPro" id="IPR009525">
    <property type="entry name" value="DUF1145"/>
</dbReference>
<name>A0A4R1NH90_9GAMM</name>
<organism evidence="2 3">
    <name type="scientific">Sodalis ligni</name>
    <dbReference type="NCBI Taxonomy" id="2697027"/>
    <lineage>
        <taxon>Bacteria</taxon>
        <taxon>Pseudomonadati</taxon>
        <taxon>Pseudomonadota</taxon>
        <taxon>Gammaproteobacteria</taxon>
        <taxon>Enterobacterales</taxon>
        <taxon>Bruguierivoracaceae</taxon>
        <taxon>Sodalis</taxon>
    </lineage>
</organism>
<keyword evidence="1" id="KW-0812">Transmembrane</keyword>
<feature type="transmembrane region" description="Helical" evidence="1">
    <location>
        <begin position="31"/>
        <end position="50"/>
    </location>
</feature>
<comment type="caution">
    <text evidence="2">The sequence shown here is derived from an EMBL/GenBank/DDBJ whole genome shotgun (WGS) entry which is preliminary data.</text>
</comment>
<feature type="transmembrane region" description="Helical" evidence="1">
    <location>
        <begin position="62"/>
        <end position="81"/>
    </location>
</feature>
<evidence type="ECO:0000313" key="3">
    <source>
        <dbReference type="Proteomes" id="UP000294555"/>
    </source>
</evidence>
<dbReference type="PANTHER" id="PTHR38775:SF1">
    <property type="entry name" value="INNER MEMBRANE PROTEIN"/>
    <property type="match status" value="1"/>
</dbReference>